<reference evidence="3 4" key="1">
    <citation type="journal article" date="2019" name="Int. J. Syst. Evol. Microbiol.">
        <title>The Global Catalogue of Microorganisms (GCM) 10K type strain sequencing project: providing services to taxonomists for standard genome sequencing and annotation.</title>
        <authorList>
            <consortium name="The Broad Institute Genomics Platform"/>
            <consortium name="The Broad Institute Genome Sequencing Center for Infectious Disease"/>
            <person name="Wu L."/>
            <person name="Ma J."/>
        </authorList>
    </citation>
    <scope>NUCLEOTIDE SEQUENCE [LARGE SCALE GENOMIC DNA]</scope>
    <source>
        <strain evidence="3 4">JCM 10977</strain>
    </source>
</reference>
<dbReference type="PROSITE" id="PS50943">
    <property type="entry name" value="HTH_CROC1"/>
    <property type="match status" value="1"/>
</dbReference>
<evidence type="ECO:0000313" key="4">
    <source>
        <dbReference type="Proteomes" id="UP001500542"/>
    </source>
</evidence>
<dbReference type="InterPro" id="IPR050807">
    <property type="entry name" value="TransReg_Diox_bact_type"/>
</dbReference>
<protein>
    <submittedName>
        <fullName evidence="3">Helix-turn-helix domain-containing protein</fullName>
    </submittedName>
</protein>
<name>A0ABN1P4W3_9ACTN</name>
<dbReference type="InterPro" id="IPR001387">
    <property type="entry name" value="Cro/C1-type_HTH"/>
</dbReference>
<dbReference type="Gene3D" id="2.60.120.10">
    <property type="entry name" value="Jelly Rolls"/>
    <property type="match status" value="1"/>
</dbReference>
<dbReference type="CDD" id="cd00093">
    <property type="entry name" value="HTH_XRE"/>
    <property type="match status" value="1"/>
</dbReference>
<evidence type="ECO:0000259" key="2">
    <source>
        <dbReference type="PROSITE" id="PS50943"/>
    </source>
</evidence>
<dbReference type="InterPro" id="IPR011051">
    <property type="entry name" value="RmlC_Cupin_sf"/>
</dbReference>
<keyword evidence="4" id="KW-1185">Reference proteome</keyword>
<keyword evidence="1" id="KW-0238">DNA-binding</keyword>
<dbReference type="CDD" id="cd02209">
    <property type="entry name" value="cupin_XRE_C"/>
    <property type="match status" value="1"/>
</dbReference>
<dbReference type="PANTHER" id="PTHR46797">
    <property type="entry name" value="HTH-TYPE TRANSCRIPTIONAL REGULATOR"/>
    <property type="match status" value="1"/>
</dbReference>
<evidence type="ECO:0000313" key="3">
    <source>
        <dbReference type="EMBL" id="GAA0922484.1"/>
    </source>
</evidence>
<accession>A0ABN1P4W3</accession>
<dbReference type="RefSeq" id="WP_343963374.1">
    <property type="nucleotide sequence ID" value="NZ_BAAAHK010000001.1"/>
</dbReference>
<feature type="domain" description="HTH cro/C1-type" evidence="2">
    <location>
        <begin position="19"/>
        <end position="73"/>
    </location>
</feature>
<dbReference type="Pfam" id="PF01381">
    <property type="entry name" value="HTH_3"/>
    <property type="match status" value="1"/>
</dbReference>
<evidence type="ECO:0000256" key="1">
    <source>
        <dbReference type="ARBA" id="ARBA00023125"/>
    </source>
</evidence>
<dbReference type="InterPro" id="IPR010982">
    <property type="entry name" value="Lambda_DNA-bd_dom_sf"/>
</dbReference>
<dbReference type="Pfam" id="PF07883">
    <property type="entry name" value="Cupin_2"/>
    <property type="match status" value="1"/>
</dbReference>
<dbReference type="EMBL" id="BAAAHK010000001">
    <property type="protein sequence ID" value="GAA0922484.1"/>
    <property type="molecule type" value="Genomic_DNA"/>
</dbReference>
<proteinExistence type="predicted"/>
<dbReference type="Proteomes" id="UP001500542">
    <property type="component" value="Unassembled WGS sequence"/>
</dbReference>
<dbReference type="SMART" id="SM00530">
    <property type="entry name" value="HTH_XRE"/>
    <property type="match status" value="1"/>
</dbReference>
<dbReference type="Gene3D" id="1.10.260.40">
    <property type="entry name" value="lambda repressor-like DNA-binding domains"/>
    <property type="match status" value="1"/>
</dbReference>
<dbReference type="PANTHER" id="PTHR46797:SF1">
    <property type="entry name" value="METHYLPHOSPHONATE SYNTHASE"/>
    <property type="match status" value="1"/>
</dbReference>
<dbReference type="InterPro" id="IPR013096">
    <property type="entry name" value="Cupin_2"/>
</dbReference>
<dbReference type="SUPFAM" id="SSF51182">
    <property type="entry name" value="RmlC-like cupins"/>
    <property type="match status" value="1"/>
</dbReference>
<comment type="caution">
    <text evidence="3">The sequence shown here is derived from an EMBL/GenBank/DDBJ whole genome shotgun (WGS) entry which is preliminary data.</text>
</comment>
<sequence length="195" mass="20815">MRPLPVSPSNNEIRIGSRLRAARQAHGYTLDQLASAAGLTKGFLSRVERDETSLSVASLITLCEVMSLDVGSLFTVPDVALVRLDSAPAINLGGAGVDERLMTPRGQSRVQVVHTDAEPGGTGGKDFYTINCEYEVVYVLAGSIEMLFTDRRVALSAGDALTFPGGEPHTWVNASETERAELVWVLTPAPWSGSA</sequence>
<dbReference type="InterPro" id="IPR014710">
    <property type="entry name" value="RmlC-like_jellyroll"/>
</dbReference>
<gene>
    <name evidence="3" type="ORF">GCM10009554_00080</name>
</gene>
<organism evidence="3 4">
    <name type="scientific">Kribbella koreensis</name>
    <dbReference type="NCBI Taxonomy" id="57909"/>
    <lineage>
        <taxon>Bacteria</taxon>
        <taxon>Bacillati</taxon>
        <taxon>Actinomycetota</taxon>
        <taxon>Actinomycetes</taxon>
        <taxon>Propionibacteriales</taxon>
        <taxon>Kribbellaceae</taxon>
        <taxon>Kribbella</taxon>
    </lineage>
</organism>